<dbReference type="Pfam" id="PF25171">
    <property type="entry name" value="Beta-prop_WDR36-Utp21_1st"/>
    <property type="match status" value="1"/>
</dbReference>
<dbReference type="Gene3D" id="2.130.10.10">
    <property type="entry name" value="YVTN repeat-like/Quinoprotein amine dehydrogenase"/>
    <property type="match status" value="3"/>
</dbReference>
<sequence length="898" mass="97540">MAPPRKKAKHNKVETPSINPSRRLFVPFRALGFITNHVPFSGSSALPRIHIVTCLGKAWAMWEGDKMSLQFIGPDLELPITSLLMDGDAIWAASGSSVSKFLRGKQVAHLSNPLGSALSTISVFGTQMLALTEDGKHLIVWDMESQEPLQNLTFDGDFTATHILHPATYLNKILVGSSEGGLQLWNILTATCIHRFNPVALRPGHHSTYTPSAITVLVQSPAIDIVGIGFASGEVSIYDIRADERLLCVSMDSGTISAVGFRSDGEPILATASTTGHIAFWDLNANARLLHIFRGAHDGAVTGLAWIPGQPLLLSCGDDNSVKQWLFDSPTAPLGCLNSVNERTAGSLTKKATSLSVPLSHFKFMPITSMAFSVTRSKDWEDVLTCHAASATEVSNSGSSIARTWSVENKRLGRWNLGLNAKKGLAAGVVRSVFVTACGILVALWNMQSGIRRKTFKVGDAPSQGEQSTQAAVKALNGRPITGLAVDALNRILVASTLDGTLNVSSPRVLILCTAHILPCTCVTIVLCHRILQLQQDSGLIAMACDDMVIRLVDLETRRLVRELTGFRGRILDIALTSLDSVIRTFDIPSGRLIDAFKTASVATSVSFSPTGDFLATAHVDSVGVYLWANRAQYTEVPLQTFKEDETGASSVPLPSVQGLAEDAVLEGLSSLTMESAGVVDVYTTPEQLGEELVTLTLLPRSRWQTLLNLETIHQRNKPKEPPKAPEKVPFFLPTLPGVEHRFAIDEKTASRDDKASSGEKKKDSHRLDLDAADLESEFYRKLRVEDNAGDYETFFNYVKALSPAAIDLELRSLTSTSALLSFLRALTGRLRTHRDFEAVQTFLAVFLRLHGEELAQGDSKLSEALEVLLEVQRTESEGILDLISSSLGTLSFVRDTI</sequence>
<evidence type="ECO:0000256" key="2">
    <source>
        <dbReference type="SAM" id="MobiDB-lite"/>
    </source>
</evidence>
<feature type="repeat" description="WD" evidence="1">
    <location>
        <begin position="294"/>
        <end position="325"/>
    </location>
</feature>
<dbReference type="Proteomes" id="UP000886523">
    <property type="component" value="Unassembled WGS sequence"/>
</dbReference>
<organism evidence="5 6">
    <name type="scientific">Hydnum rufescens UP504</name>
    <dbReference type="NCBI Taxonomy" id="1448309"/>
    <lineage>
        <taxon>Eukaryota</taxon>
        <taxon>Fungi</taxon>
        <taxon>Dikarya</taxon>
        <taxon>Basidiomycota</taxon>
        <taxon>Agaricomycotina</taxon>
        <taxon>Agaricomycetes</taxon>
        <taxon>Cantharellales</taxon>
        <taxon>Hydnaceae</taxon>
        <taxon>Hydnum</taxon>
    </lineage>
</organism>
<dbReference type="InterPro" id="IPR001680">
    <property type="entry name" value="WD40_rpt"/>
</dbReference>
<dbReference type="PANTHER" id="PTHR22840:SF12">
    <property type="entry name" value="WD REPEAT-CONTAINING PROTEIN 36"/>
    <property type="match status" value="1"/>
</dbReference>
<dbReference type="EMBL" id="MU129004">
    <property type="protein sequence ID" value="KAF9511143.1"/>
    <property type="molecule type" value="Genomic_DNA"/>
</dbReference>
<proteinExistence type="predicted"/>
<feature type="domain" description="WDR36/Utp21 N-terminal" evidence="4">
    <location>
        <begin position="51"/>
        <end position="328"/>
    </location>
</feature>
<dbReference type="PROSITE" id="PS50294">
    <property type="entry name" value="WD_REPEATS_REGION"/>
    <property type="match status" value="1"/>
</dbReference>
<feature type="region of interest" description="Disordered" evidence="2">
    <location>
        <begin position="747"/>
        <end position="767"/>
    </location>
</feature>
<reference evidence="5" key="1">
    <citation type="journal article" date="2020" name="Nat. Commun.">
        <title>Large-scale genome sequencing of mycorrhizal fungi provides insights into the early evolution of symbiotic traits.</title>
        <authorList>
            <person name="Miyauchi S."/>
            <person name="Kiss E."/>
            <person name="Kuo A."/>
            <person name="Drula E."/>
            <person name="Kohler A."/>
            <person name="Sanchez-Garcia M."/>
            <person name="Morin E."/>
            <person name="Andreopoulos B."/>
            <person name="Barry K.W."/>
            <person name="Bonito G."/>
            <person name="Buee M."/>
            <person name="Carver A."/>
            <person name="Chen C."/>
            <person name="Cichocki N."/>
            <person name="Clum A."/>
            <person name="Culley D."/>
            <person name="Crous P.W."/>
            <person name="Fauchery L."/>
            <person name="Girlanda M."/>
            <person name="Hayes R.D."/>
            <person name="Keri Z."/>
            <person name="LaButti K."/>
            <person name="Lipzen A."/>
            <person name="Lombard V."/>
            <person name="Magnuson J."/>
            <person name="Maillard F."/>
            <person name="Murat C."/>
            <person name="Nolan M."/>
            <person name="Ohm R.A."/>
            <person name="Pangilinan J."/>
            <person name="Pereira M.F."/>
            <person name="Perotto S."/>
            <person name="Peter M."/>
            <person name="Pfister S."/>
            <person name="Riley R."/>
            <person name="Sitrit Y."/>
            <person name="Stielow J.B."/>
            <person name="Szollosi G."/>
            <person name="Zifcakova L."/>
            <person name="Stursova M."/>
            <person name="Spatafora J.W."/>
            <person name="Tedersoo L."/>
            <person name="Vaario L.M."/>
            <person name="Yamada A."/>
            <person name="Yan M."/>
            <person name="Wang P."/>
            <person name="Xu J."/>
            <person name="Bruns T."/>
            <person name="Baldrian P."/>
            <person name="Vilgalys R."/>
            <person name="Dunand C."/>
            <person name="Henrissat B."/>
            <person name="Grigoriev I.V."/>
            <person name="Hibbett D."/>
            <person name="Nagy L.G."/>
            <person name="Martin F.M."/>
        </authorList>
    </citation>
    <scope>NUCLEOTIDE SEQUENCE</scope>
    <source>
        <strain evidence="5">UP504</strain>
    </source>
</reference>
<feature type="domain" description="WDR36/Utp21 C-terminal" evidence="3">
    <location>
        <begin position="687"/>
        <end position="895"/>
    </location>
</feature>
<evidence type="ECO:0008006" key="7">
    <source>
        <dbReference type="Google" id="ProtNLM"/>
    </source>
</evidence>
<dbReference type="OrthoDB" id="10250769at2759"/>
<evidence type="ECO:0000256" key="1">
    <source>
        <dbReference type="PROSITE-ProRule" id="PRU00221"/>
    </source>
</evidence>
<name>A0A9P6ASI3_9AGAM</name>
<dbReference type="SUPFAM" id="SSF50978">
    <property type="entry name" value="WD40 repeat-like"/>
    <property type="match status" value="1"/>
</dbReference>
<dbReference type="Pfam" id="PF04192">
    <property type="entry name" value="Utp21"/>
    <property type="match status" value="1"/>
</dbReference>
<dbReference type="InterPro" id="IPR015943">
    <property type="entry name" value="WD40/YVTN_repeat-like_dom_sf"/>
</dbReference>
<dbReference type="InterPro" id="IPR059157">
    <property type="entry name" value="WDR36-Utp21_N"/>
</dbReference>
<dbReference type="SMART" id="SM00320">
    <property type="entry name" value="WD40"/>
    <property type="match status" value="7"/>
</dbReference>
<evidence type="ECO:0000259" key="4">
    <source>
        <dbReference type="Pfam" id="PF25171"/>
    </source>
</evidence>
<protein>
    <recommendedName>
        <fullName evidence="7">Small-subunit processome Utp21 domain-containing protein</fullName>
    </recommendedName>
</protein>
<dbReference type="InterPro" id="IPR007319">
    <property type="entry name" value="WDR36/Utp21_C"/>
</dbReference>
<keyword evidence="1" id="KW-0853">WD repeat</keyword>
<dbReference type="Pfam" id="PF25168">
    <property type="entry name" value="Beta-prop_WDR36-Utp21_2nd"/>
    <property type="match status" value="1"/>
</dbReference>
<dbReference type="GO" id="GO:0032040">
    <property type="term" value="C:small-subunit processome"/>
    <property type="evidence" value="ECO:0007669"/>
    <property type="project" value="InterPro"/>
</dbReference>
<evidence type="ECO:0000313" key="6">
    <source>
        <dbReference type="Proteomes" id="UP000886523"/>
    </source>
</evidence>
<dbReference type="GO" id="GO:0034388">
    <property type="term" value="C:Pwp2p-containing subcomplex of 90S preribosome"/>
    <property type="evidence" value="ECO:0007669"/>
    <property type="project" value="TreeGrafter"/>
</dbReference>
<dbReference type="InterPro" id="IPR036322">
    <property type="entry name" value="WD40_repeat_dom_sf"/>
</dbReference>
<comment type="caution">
    <text evidence="5">The sequence shown here is derived from an EMBL/GenBank/DDBJ whole genome shotgun (WGS) entry which is preliminary data.</text>
</comment>
<dbReference type="AlphaFoldDB" id="A0A9P6ASI3"/>
<evidence type="ECO:0000259" key="3">
    <source>
        <dbReference type="Pfam" id="PF04192"/>
    </source>
</evidence>
<dbReference type="GO" id="GO:0006364">
    <property type="term" value="P:rRNA processing"/>
    <property type="evidence" value="ECO:0007669"/>
    <property type="project" value="InterPro"/>
</dbReference>
<dbReference type="PROSITE" id="PS50082">
    <property type="entry name" value="WD_REPEATS_2"/>
    <property type="match status" value="1"/>
</dbReference>
<accession>A0A9P6ASI3</accession>
<keyword evidence="6" id="KW-1185">Reference proteome</keyword>
<dbReference type="PANTHER" id="PTHR22840">
    <property type="entry name" value="WD REPEAT-CONTAINING PROTEIN 36"/>
    <property type="match status" value="1"/>
</dbReference>
<evidence type="ECO:0000313" key="5">
    <source>
        <dbReference type="EMBL" id="KAF9511143.1"/>
    </source>
</evidence>
<gene>
    <name evidence="5" type="ORF">BS47DRAFT_1470832</name>
</gene>